<dbReference type="AlphaFoldDB" id="A0A521CZT5"/>
<dbReference type="RefSeq" id="WP_142636612.1">
    <property type="nucleotide sequence ID" value="NZ_FXTE01000004.1"/>
</dbReference>
<proteinExistence type="predicted"/>
<name>A0A521CZT5_9RHOB</name>
<evidence type="ECO:0000259" key="1">
    <source>
        <dbReference type="Pfam" id="PF20056"/>
    </source>
</evidence>
<reference evidence="2 3" key="1">
    <citation type="submission" date="2017-05" db="EMBL/GenBank/DDBJ databases">
        <authorList>
            <person name="Varghese N."/>
            <person name="Submissions S."/>
        </authorList>
    </citation>
    <scope>NUCLEOTIDE SEQUENCE [LARGE SCALE GENOMIC DNA]</scope>
    <source>
        <strain evidence="2 3">DSM 28009</strain>
    </source>
</reference>
<evidence type="ECO:0000313" key="2">
    <source>
        <dbReference type="EMBL" id="SMO64956.1"/>
    </source>
</evidence>
<feature type="domain" description="DUF6455" evidence="1">
    <location>
        <begin position="6"/>
        <end position="85"/>
    </location>
</feature>
<keyword evidence="3" id="KW-1185">Reference proteome</keyword>
<sequence length="85" mass="9644">MKHAVLGDVEKHFWLTRSVARCLKISLTEAMSDGRLSPDEYAEMVTRCRASDCHEKCTKWLAAQQSDPRSAPGFCVNSQVFNRLK</sequence>
<accession>A0A521CZT5</accession>
<gene>
    <name evidence="2" type="ORF">SAMN06265380_10484</name>
</gene>
<organism evidence="2 3">
    <name type="scientific">Ruegeria faecimaris</name>
    <dbReference type="NCBI Taxonomy" id="686389"/>
    <lineage>
        <taxon>Bacteria</taxon>
        <taxon>Pseudomonadati</taxon>
        <taxon>Pseudomonadota</taxon>
        <taxon>Alphaproteobacteria</taxon>
        <taxon>Rhodobacterales</taxon>
        <taxon>Roseobacteraceae</taxon>
        <taxon>Ruegeria</taxon>
    </lineage>
</organism>
<dbReference type="Pfam" id="PF20056">
    <property type="entry name" value="DUF6455"/>
    <property type="match status" value="1"/>
</dbReference>
<dbReference type="InterPro" id="IPR045601">
    <property type="entry name" value="DUF6455"/>
</dbReference>
<dbReference type="Proteomes" id="UP000319555">
    <property type="component" value="Unassembled WGS sequence"/>
</dbReference>
<dbReference type="OrthoDB" id="7859249at2"/>
<dbReference type="EMBL" id="FXTE01000004">
    <property type="protein sequence ID" value="SMO64956.1"/>
    <property type="molecule type" value="Genomic_DNA"/>
</dbReference>
<evidence type="ECO:0000313" key="3">
    <source>
        <dbReference type="Proteomes" id="UP000319555"/>
    </source>
</evidence>
<protein>
    <recommendedName>
        <fullName evidence="1">DUF6455 domain-containing protein</fullName>
    </recommendedName>
</protein>